<dbReference type="EMBL" id="MIKF01001343">
    <property type="protein sequence ID" value="RTE68010.1"/>
    <property type="molecule type" value="Genomic_DNA"/>
</dbReference>
<comment type="caution">
    <text evidence="1">The sequence shown here is derived from an EMBL/GenBank/DDBJ whole genome shotgun (WGS) entry which is preliminary data.</text>
</comment>
<evidence type="ECO:0000313" key="2">
    <source>
        <dbReference type="Proteomes" id="UP000287124"/>
    </source>
</evidence>
<proteinExistence type="predicted"/>
<dbReference type="AlphaFoldDB" id="A0A430KWZ4"/>
<sequence>MERRDSAFSVESDDEQVSLVCEDVLLEHPFDFLVLVPRAEQELEDRRSRVVPWVHSVYAERQRLGHQLDDDWWRSYNPDGFIFEMLYDVVTGLELSGDFVRAKPQTEELVTLRQTECGRCLTYGHYGACKRI</sequence>
<accession>A0A430KWZ4</accession>
<protein>
    <submittedName>
        <fullName evidence="1">Uncharacterized protein</fullName>
    </submittedName>
</protein>
<feature type="non-terminal residue" evidence="1">
    <location>
        <position position="132"/>
    </location>
</feature>
<name>A0A430KWZ4_9HYPO</name>
<evidence type="ECO:0000313" key="1">
    <source>
        <dbReference type="EMBL" id="RTE68010.1"/>
    </source>
</evidence>
<dbReference type="Proteomes" id="UP000287124">
    <property type="component" value="Unassembled WGS sequence"/>
</dbReference>
<reference evidence="1 2" key="1">
    <citation type="submission" date="2017-06" db="EMBL/GenBank/DDBJ databases">
        <title>Comparative genomic analysis of Ambrosia Fusariam Clade fungi.</title>
        <authorList>
            <person name="Stajich J.E."/>
            <person name="Carrillo J."/>
            <person name="Kijimoto T."/>
            <person name="Eskalen A."/>
            <person name="O'Donnell K."/>
            <person name="Kasson M."/>
        </authorList>
    </citation>
    <scope>NUCLEOTIDE SEQUENCE [LARGE SCALE GENOMIC DNA]</scope>
    <source>
        <strain evidence="1 2">UCR1854</strain>
    </source>
</reference>
<gene>
    <name evidence="1" type="ORF">BHE90_017613</name>
</gene>
<keyword evidence="2" id="KW-1185">Reference proteome</keyword>
<organism evidence="1 2">
    <name type="scientific">Fusarium euwallaceae</name>
    <dbReference type="NCBI Taxonomy" id="1147111"/>
    <lineage>
        <taxon>Eukaryota</taxon>
        <taxon>Fungi</taxon>
        <taxon>Dikarya</taxon>
        <taxon>Ascomycota</taxon>
        <taxon>Pezizomycotina</taxon>
        <taxon>Sordariomycetes</taxon>
        <taxon>Hypocreomycetidae</taxon>
        <taxon>Hypocreales</taxon>
        <taxon>Nectriaceae</taxon>
        <taxon>Fusarium</taxon>
        <taxon>Fusarium solani species complex</taxon>
    </lineage>
</organism>